<feature type="transmembrane region" description="Helical" evidence="4">
    <location>
        <begin position="191"/>
        <end position="212"/>
    </location>
</feature>
<keyword evidence="7" id="KW-1185">Reference proteome</keyword>
<evidence type="ECO:0000256" key="4">
    <source>
        <dbReference type="SAM" id="Phobius"/>
    </source>
</evidence>
<feature type="transmembrane region" description="Helical" evidence="4">
    <location>
        <begin position="159"/>
        <end position="179"/>
    </location>
</feature>
<dbReference type="eggNOG" id="COG2207">
    <property type="taxonomic scope" value="Bacteria"/>
</dbReference>
<dbReference type="SMART" id="SM00342">
    <property type="entry name" value="HTH_ARAC"/>
    <property type="match status" value="1"/>
</dbReference>
<feature type="transmembrane region" description="Helical" evidence="4">
    <location>
        <begin position="32"/>
        <end position="53"/>
    </location>
</feature>
<dbReference type="AlphaFoldDB" id="A0A074N2J7"/>
<dbReference type="InterPro" id="IPR018062">
    <property type="entry name" value="HTH_AraC-typ_CS"/>
</dbReference>
<dbReference type="PANTHER" id="PTHR43280:SF29">
    <property type="entry name" value="ARAC-FAMILY TRANSCRIPTIONAL REGULATOR"/>
    <property type="match status" value="1"/>
</dbReference>
<feature type="transmembrane region" description="Helical" evidence="4">
    <location>
        <begin position="96"/>
        <end position="112"/>
    </location>
</feature>
<evidence type="ECO:0000256" key="3">
    <source>
        <dbReference type="ARBA" id="ARBA00023163"/>
    </source>
</evidence>
<keyword evidence="2" id="KW-0238">DNA-binding</keyword>
<comment type="caution">
    <text evidence="6">The sequence shown here is derived from an EMBL/GenBank/DDBJ whole genome shotgun (WGS) entry which is preliminary data.</text>
</comment>
<reference evidence="6 7" key="1">
    <citation type="submission" date="2014-04" db="EMBL/GenBank/DDBJ databases">
        <title>A comprehensive comparison of genomes of Erythrobacter spp. strains.</title>
        <authorList>
            <person name="Zheng Q."/>
        </authorList>
    </citation>
    <scope>NUCLEOTIDE SEQUENCE [LARGE SCALE GENOMIC DNA]</scope>
    <source>
        <strain evidence="6 7">DSM 6997</strain>
    </source>
</reference>
<feature type="transmembrane region" description="Helical" evidence="4">
    <location>
        <begin position="118"/>
        <end position="139"/>
    </location>
</feature>
<dbReference type="GO" id="GO:0003700">
    <property type="term" value="F:DNA-binding transcription factor activity"/>
    <property type="evidence" value="ECO:0007669"/>
    <property type="project" value="InterPro"/>
</dbReference>
<accession>A0A074N2J7</accession>
<evidence type="ECO:0000256" key="2">
    <source>
        <dbReference type="ARBA" id="ARBA00023125"/>
    </source>
</evidence>
<dbReference type="PROSITE" id="PS00041">
    <property type="entry name" value="HTH_ARAC_FAMILY_1"/>
    <property type="match status" value="1"/>
</dbReference>
<dbReference type="GO" id="GO:0043565">
    <property type="term" value="F:sequence-specific DNA binding"/>
    <property type="evidence" value="ECO:0007669"/>
    <property type="project" value="InterPro"/>
</dbReference>
<keyword evidence="4" id="KW-0472">Membrane</keyword>
<dbReference type="PRINTS" id="PR00032">
    <property type="entry name" value="HTHARAC"/>
</dbReference>
<keyword evidence="3" id="KW-0804">Transcription</keyword>
<dbReference type="InterPro" id="IPR018060">
    <property type="entry name" value="HTH_AraC"/>
</dbReference>
<gene>
    <name evidence="6" type="ORF">EH31_05520</name>
</gene>
<dbReference type="STRING" id="1044.EH31_05520"/>
<sequence>MDLIVPTAAMLATFMAILLGAFLLLVPSAIGLANSLLALFLFITAIDISGWFMSSWWDAHPEISSFRPVAAMLQMPFYTGFIWFSCFQRRSLRAQDALHFSPAVLILVFVVRGEDIPFLSFLFEAQYAIYIGAAIYALWRVRQVMKAHFVGQSASWRWLALLVASSLIAHGLFVVRTLFAASFPAGIAMTLQMIAALLVLAITVAIAFQALLSPQIFRAADRLLVSAAKEIDDCGTDESSANHRHLTAFMEQQRPYLDPDMSISRLARRSGIAAKDLSAIINQRHGLHFFDFLNRYRIEHAQGLLTESDLSVTEILYASGFNAKSSFNTAFNKHVGMTPSAYRKNLRRE</sequence>
<dbReference type="RefSeq" id="WP_051698957.1">
    <property type="nucleotide sequence ID" value="NZ_JMIW01000001.1"/>
</dbReference>
<dbReference type="InterPro" id="IPR020449">
    <property type="entry name" value="Tscrpt_reg_AraC-type_HTH"/>
</dbReference>
<dbReference type="Gene3D" id="1.10.10.60">
    <property type="entry name" value="Homeodomain-like"/>
    <property type="match status" value="1"/>
</dbReference>
<evidence type="ECO:0000313" key="7">
    <source>
        <dbReference type="Proteomes" id="UP000027647"/>
    </source>
</evidence>
<keyword evidence="4" id="KW-0812">Transmembrane</keyword>
<dbReference type="Pfam" id="PF12833">
    <property type="entry name" value="HTH_18"/>
    <property type="match status" value="1"/>
</dbReference>
<proteinExistence type="predicted"/>
<dbReference type="PANTHER" id="PTHR43280">
    <property type="entry name" value="ARAC-FAMILY TRANSCRIPTIONAL REGULATOR"/>
    <property type="match status" value="1"/>
</dbReference>
<keyword evidence="4" id="KW-1133">Transmembrane helix</keyword>
<evidence type="ECO:0000313" key="6">
    <source>
        <dbReference type="EMBL" id="KEO92127.1"/>
    </source>
</evidence>
<dbReference type="OrthoDB" id="9814125at2"/>
<feature type="domain" description="HTH araC/xylS-type" evidence="5">
    <location>
        <begin position="244"/>
        <end position="345"/>
    </location>
</feature>
<name>A0A074N2J7_ERYLO</name>
<dbReference type="Proteomes" id="UP000027647">
    <property type="component" value="Unassembled WGS sequence"/>
</dbReference>
<evidence type="ECO:0000259" key="5">
    <source>
        <dbReference type="PROSITE" id="PS01124"/>
    </source>
</evidence>
<evidence type="ECO:0000256" key="1">
    <source>
        <dbReference type="ARBA" id="ARBA00023015"/>
    </source>
</evidence>
<organism evidence="6 7">
    <name type="scientific">Erythrobacter longus</name>
    <dbReference type="NCBI Taxonomy" id="1044"/>
    <lineage>
        <taxon>Bacteria</taxon>
        <taxon>Pseudomonadati</taxon>
        <taxon>Pseudomonadota</taxon>
        <taxon>Alphaproteobacteria</taxon>
        <taxon>Sphingomonadales</taxon>
        <taxon>Erythrobacteraceae</taxon>
        <taxon>Erythrobacter/Porphyrobacter group</taxon>
        <taxon>Erythrobacter</taxon>
    </lineage>
</organism>
<feature type="transmembrane region" description="Helical" evidence="4">
    <location>
        <begin position="65"/>
        <end position="84"/>
    </location>
</feature>
<feature type="transmembrane region" description="Helical" evidence="4">
    <location>
        <begin position="6"/>
        <end position="25"/>
    </location>
</feature>
<dbReference type="SUPFAM" id="SSF46689">
    <property type="entry name" value="Homeodomain-like"/>
    <property type="match status" value="1"/>
</dbReference>
<dbReference type="InterPro" id="IPR009057">
    <property type="entry name" value="Homeodomain-like_sf"/>
</dbReference>
<protein>
    <recommendedName>
        <fullName evidence="5">HTH araC/xylS-type domain-containing protein</fullName>
    </recommendedName>
</protein>
<keyword evidence="1" id="KW-0805">Transcription regulation</keyword>
<dbReference type="PROSITE" id="PS01124">
    <property type="entry name" value="HTH_ARAC_FAMILY_2"/>
    <property type="match status" value="1"/>
</dbReference>
<dbReference type="EMBL" id="JMIW01000001">
    <property type="protein sequence ID" value="KEO92127.1"/>
    <property type="molecule type" value="Genomic_DNA"/>
</dbReference>